<organism evidence="1 2">
    <name type="scientific">Actinocorallia libanotica</name>
    <dbReference type="NCBI Taxonomy" id="46162"/>
    <lineage>
        <taxon>Bacteria</taxon>
        <taxon>Bacillati</taxon>
        <taxon>Actinomycetota</taxon>
        <taxon>Actinomycetes</taxon>
        <taxon>Streptosporangiales</taxon>
        <taxon>Thermomonosporaceae</taxon>
        <taxon>Actinocorallia</taxon>
    </lineage>
</organism>
<dbReference type="Proteomes" id="UP001500665">
    <property type="component" value="Unassembled WGS sequence"/>
</dbReference>
<gene>
    <name evidence="1" type="ORF">GCM10009550_20360</name>
</gene>
<comment type="caution">
    <text evidence="1">The sequence shown here is derived from an EMBL/GenBank/DDBJ whole genome shotgun (WGS) entry which is preliminary data.</text>
</comment>
<protein>
    <submittedName>
        <fullName evidence="1">Uncharacterized protein</fullName>
    </submittedName>
</protein>
<proteinExistence type="predicted"/>
<reference evidence="1 2" key="1">
    <citation type="journal article" date="2019" name="Int. J. Syst. Evol. Microbiol.">
        <title>The Global Catalogue of Microorganisms (GCM) 10K type strain sequencing project: providing services to taxonomists for standard genome sequencing and annotation.</title>
        <authorList>
            <consortium name="The Broad Institute Genomics Platform"/>
            <consortium name="The Broad Institute Genome Sequencing Center for Infectious Disease"/>
            <person name="Wu L."/>
            <person name="Ma J."/>
        </authorList>
    </citation>
    <scope>NUCLEOTIDE SEQUENCE [LARGE SCALE GENOMIC DNA]</scope>
    <source>
        <strain evidence="1 2">JCM 10696</strain>
    </source>
</reference>
<accession>A0ABN1QQJ4</accession>
<name>A0ABN1QQJ4_9ACTN</name>
<dbReference type="RefSeq" id="WP_344239200.1">
    <property type="nucleotide sequence ID" value="NZ_BAAAHH010000006.1"/>
</dbReference>
<evidence type="ECO:0000313" key="2">
    <source>
        <dbReference type="Proteomes" id="UP001500665"/>
    </source>
</evidence>
<sequence>MSERAIENGWSWVLGLGSDALGKSRLTALDETRRTDDEEASQ</sequence>
<evidence type="ECO:0000313" key="1">
    <source>
        <dbReference type="EMBL" id="GAA0946074.1"/>
    </source>
</evidence>
<dbReference type="EMBL" id="BAAAHH010000006">
    <property type="protein sequence ID" value="GAA0946074.1"/>
    <property type="molecule type" value="Genomic_DNA"/>
</dbReference>
<keyword evidence="2" id="KW-1185">Reference proteome</keyword>